<dbReference type="STRING" id="243272.MARTH_orf067"/>
<sequence>MNRILLVTIIFLGNFFLHTLIINVLEIIFTSGKVIWNWNFKDEKLRIPKHLIKARRKILLIYNLLEFSLIPILILWIIFLSILIFPLANTSAVIYILTIPIVLVIPRNHRINGGLIGHYIRIVKMNKNFKKYLDMYPNLTEQFYIDDISAIELSREFCEAASLFLEGKVKIVISPFKKLSINNINKRVAELKDANEIKKYIEDICFLNEEFSTLNKIPLTRHMMSYLRIILIKNSIN</sequence>
<feature type="transmembrane region" description="Helical" evidence="1">
    <location>
        <begin position="59"/>
        <end position="78"/>
    </location>
</feature>
<evidence type="ECO:0000256" key="1">
    <source>
        <dbReference type="SAM" id="Phobius"/>
    </source>
</evidence>
<keyword evidence="1" id="KW-0472">Membrane</keyword>
<name>B3PLX1_META1</name>
<keyword evidence="3" id="KW-1185">Reference proteome</keyword>
<feature type="transmembrane region" description="Helical" evidence="1">
    <location>
        <begin position="15"/>
        <end position="38"/>
    </location>
</feature>
<dbReference type="AlphaFoldDB" id="B3PLX1"/>
<accession>B3PLX1</accession>
<gene>
    <name evidence="2" type="ordered locus">MARTH_orf067</name>
</gene>
<protein>
    <submittedName>
        <fullName evidence="2">Uncharacterized protein</fullName>
    </submittedName>
</protein>
<feature type="transmembrane region" description="Helical" evidence="1">
    <location>
        <begin position="84"/>
        <end position="105"/>
    </location>
</feature>
<proteinExistence type="predicted"/>
<reference evidence="2 3" key="1">
    <citation type="journal article" date="2008" name="Infect. Immun.">
        <title>Genome of Mycoplasma arthritidis.</title>
        <authorList>
            <person name="Dybvig K."/>
            <person name="Zuhua C."/>
            <person name="Lao P."/>
            <person name="Jordan D.S."/>
            <person name="French C.T."/>
            <person name="Tu A.H."/>
            <person name="Loraine A.E."/>
        </authorList>
    </citation>
    <scope>NUCLEOTIDE SEQUENCE [LARGE SCALE GENOMIC DNA]</scope>
    <source>
        <strain evidence="2 3">158L3-1</strain>
    </source>
</reference>
<keyword evidence="1" id="KW-0812">Transmembrane</keyword>
<keyword evidence="1" id="KW-1133">Transmembrane helix</keyword>
<dbReference type="HOGENOM" id="CLU_1169625_0_0_14"/>
<evidence type="ECO:0000313" key="2">
    <source>
        <dbReference type="EMBL" id="ACF07023.1"/>
    </source>
</evidence>
<organism evidence="2 3">
    <name type="scientific">Metamycoplasma arthritidis (strain 158L3-1)</name>
    <name type="common">Mycoplasma arthritidis</name>
    <dbReference type="NCBI Taxonomy" id="243272"/>
    <lineage>
        <taxon>Bacteria</taxon>
        <taxon>Bacillati</taxon>
        <taxon>Mycoplasmatota</taxon>
        <taxon>Mycoplasmoidales</taxon>
        <taxon>Metamycoplasmataceae</taxon>
        <taxon>Metamycoplasma</taxon>
    </lineage>
</organism>
<evidence type="ECO:0000313" key="3">
    <source>
        <dbReference type="Proteomes" id="UP000008812"/>
    </source>
</evidence>
<dbReference type="KEGG" id="mat:MARTH_orf067"/>
<dbReference type="Proteomes" id="UP000008812">
    <property type="component" value="Chromosome"/>
</dbReference>
<dbReference type="EMBL" id="CP001047">
    <property type="protein sequence ID" value="ACF07023.1"/>
    <property type="molecule type" value="Genomic_DNA"/>
</dbReference>